<dbReference type="GO" id="GO:0006310">
    <property type="term" value="P:DNA recombination"/>
    <property type="evidence" value="ECO:0007669"/>
    <property type="project" value="UniProtKB-KW"/>
</dbReference>
<organism evidence="2 3">
    <name type="scientific">Myxococcus llanfairpwllgwyngyllgogerychwyrndrobwllllantysiliogogogochensis</name>
    <dbReference type="NCBI Taxonomy" id="2590453"/>
    <lineage>
        <taxon>Bacteria</taxon>
        <taxon>Pseudomonadati</taxon>
        <taxon>Myxococcota</taxon>
        <taxon>Myxococcia</taxon>
        <taxon>Myxococcales</taxon>
        <taxon>Cystobacterineae</taxon>
        <taxon>Myxococcaceae</taxon>
        <taxon>Myxococcus</taxon>
    </lineage>
</organism>
<dbReference type="InterPro" id="IPR011010">
    <property type="entry name" value="DNA_brk_join_enz"/>
</dbReference>
<dbReference type="OrthoDB" id="5493596at2"/>
<evidence type="ECO:0000256" key="1">
    <source>
        <dbReference type="ARBA" id="ARBA00023172"/>
    </source>
</evidence>
<name>A0A540WTX8_9BACT</name>
<reference evidence="2 3" key="1">
    <citation type="submission" date="2019-06" db="EMBL/GenBank/DDBJ databases">
        <authorList>
            <person name="Livingstone P."/>
            <person name="Whitworth D."/>
        </authorList>
    </citation>
    <scope>NUCLEOTIDE SEQUENCE [LARGE SCALE GENOMIC DNA]</scope>
    <source>
        <strain evidence="2 3">AM401</strain>
    </source>
</reference>
<dbReference type="GO" id="GO:0003677">
    <property type="term" value="F:DNA binding"/>
    <property type="evidence" value="ECO:0007669"/>
    <property type="project" value="InterPro"/>
</dbReference>
<dbReference type="SUPFAM" id="SSF56349">
    <property type="entry name" value="DNA breaking-rejoining enzymes"/>
    <property type="match status" value="1"/>
</dbReference>
<evidence type="ECO:0000313" key="3">
    <source>
        <dbReference type="Proteomes" id="UP000315369"/>
    </source>
</evidence>
<keyword evidence="3" id="KW-1185">Reference proteome</keyword>
<dbReference type="InterPro" id="IPR013762">
    <property type="entry name" value="Integrase-like_cat_sf"/>
</dbReference>
<protein>
    <submittedName>
        <fullName evidence="2">Site-specific integrase</fullName>
    </submittedName>
</protein>
<dbReference type="Gene3D" id="1.10.443.10">
    <property type="entry name" value="Intergrase catalytic core"/>
    <property type="match status" value="1"/>
</dbReference>
<dbReference type="AlphaFoldDB" id="A0A540WTX8"/>
<keyword evidence="1" id="KW-0233">DNA recombination</keyword>
<proteinExistence type="predicted"/>
<gene>
    <name evidence="2" type="ORF">FJV41_28875</name>
</gene>
<dbReference type="EMBL" id="VIFM01000137">
    <property type="protein sequence ID" value="TQF12499.1"/>
    <property type="molecule type" value="Genomic_DNA"/>
</dbReference>
<comment type="caution">
    <text evidence="2">The sequence shown here is derived from an EMBL/GenBank/DDBJ whole genome shotgun (WGS) entry which is preliminary data.</text>
</comment>
<dbReference type="GO" id="GO:0015074">
    <property type="term" value="P:DNA integration"/>
    <property type="evidence" value="ECO:0007669"/>
    <property type="project" value="InterPro"/>
</dbReference>
<accession>A0A540WTX8</accession>
<evidence type="ECO:0000313" key="2">
    <source>
        <dbReference type="EMBL" id="TQF12499.1"/>
    </source>
</evidence>
<sequence length="378" mass="42508">MWVIERRVSGAVKAIALDALTEEDALAELVLFDRDPASYRTKKQTVLLAAEQAERAAADAVVLTPELHKEFIEHARKEGLNKEYVEHILGNYLSHWGVALNGRDMREVTLLELRKMLKGWKTAEHHRIVALKSFASWLREEGKLHRSNDPTLDLLVPQAKPEKSVRVKGYAMSEVEAVYAEVPSQLLRDTLCLRAKASMHDTEIARVARGEAVLREVDDPCGIKGTVTFFHKRGDDHVVSLDAQAFAAALRLQARKRPLTRAPALLMLKRAANRLREKCETPEEREKIRVIAPGEIRHSFSNWASDYGVLVRPTKQGLPVEEVAAVMGHRSTKTTRTFYKRVLVPPMIQLPLNLIHPEDPPIASRTADLNDSNEKSVA</sequence>
<dbReference type="Proteomes" id="UP000315369">
    <property type="component" value="Unassembled WGS sequence"/>
</dbReference>